<feature type="transmembrane region" description="Helical" evidence="7">
    <location>
        <begin position="281"/>
        <end position="306"/>
    </location>
</feature>
<keyword evidence="3" id="KW-0813">Transport</keyword>
<feature type="transmembrane region" description="Helical" evidence="7">
    <location>
        <begin position="97"/>
        <end position="115"/>
    </location>
</feature>
<dbReference type="InterPro" id="IPR006043">
    <property type="entry name" value="NCS2"/>
</dbReference>
<feature type="transmembrane region" description="Helical" evidence="7">
    <location>
        <begin position="39"/>
        <end position="58"/>
    </location>
</feature>
<evidence type="ECO:0000313" key="8">
    <source>
        <dbReference type="EMBL" id="BAS19843.1"/>
    </source>
</evidence>
<dbReference type="GO" id="GO:0005345">
    <property type="term" value="F:purine nucleobase transmembrane transporter activity"/>
    <property type="evidence" value="ECO:0007669"/>
    <property type="project" value="TreeGrafter"/>
</dbReference>
<feature type="transmembrane region" description="Helical" evidence="7">
    <location>
        <begin position="377"/>
        <end position="406"/>
    </location>
</feature>
<evidence type="ECO:0000256" key="2">
    <source>
        <dbReference type="ARBA" id="ARBA00005697"/>
    </source>
</evidence>
<keyword evidence="5 7" id="KW-1133">Transmembrane helix</keyword>
<organism evidence="8">
    <name type="scientific">Rothia mucilaginosa</name>
    <dbReference type="NCBI Taxonomy" id="43675"/>
    <lineage>
        <taxon>Bacteria</taxon>
        <taxon>Bacillati</taxon>
        <taxon>Actinomycetota</taxon>
        <taxon>Actinomycetes</taxon>
        <taxon>Micrococcales</taxon>
        <taxon>Micrococcaceae</taxon>
        <taxon>Rothia</taxon>
    </lineage>
</organism>
<feature type="transmembrane region" description="Helical" evidence="7">
    <location>
        <begin position="121"/>
        <end position="143"/>
    </location>
</feature>
<dbReference type="GO" id="GO:0005886">
    <property type="term" value="C:plasma membrane"/>
    <property type="evidence" value="ECO:0007669"/>
    <property type="project" value="TreeGrafter"/>
</dbReference>
<dbReference type="PANTHER" id="PTHR43337:SF1">
    <property type="entry name" value="XANTHINE_URACIL PERMEASE C887.17-RELATED"/>
    <property type="match status" value="1"/>
</dbReference>
<evidence type="ECO:0000256" key="6">
    <source>
        <dbReference type="ARBA" id="ARBA00023136"/>
    </source>
</evidence>
<evidence type="ECO:0000256" key="3">
    <source>
        <dbReference type="ARBA" id="ARBA00022448"/>
    </source>
</evidence>
<dbReference type="RefSeq" id="WP_060823991.1">
    <property type="nucleotide sequence ID" value="NZ_AP014938.1"/>
</dbReference>
<accession>A0A0K2RYC5</accession>
<dbReference type="Proteomes" id="UP000066203">
    <property type="component" value="Chromosome"/>
</dbReference>
<feature type="transmembrane region" description="Helical" evidence="7">
    <location>
        <begin position="155"/>
        <end position="179"/>
    </location>
</feature>
<evidence type="ECO:0000256" key="1">
    <source>
        <dbReference type="ARBA" id="ARBA00004127"/>
    </source>
</evidence>
<feature type="transmembrane region" description="Helical" evidence="7">
    <location>
        <begin position="465"/>
        <end position="487"/>
    </location>
</feature>
<evidence type="ECO:0000256" key="7">
    <source>
        <dbReference type="SAM" id="Phobius"/>
    </source>
</evidence>
<dbReference type="GO" id="GO:0012505">
    <property type="term" value="C:endomembrane system"/>
    <property type="evidence" value="ECO:0007669"/>
    <property type="project" value="UniProtKB-SubCell"/>
</dbReference>
<feature type="transmembrane region" description="Helical" evidence="7">
    <location>
        <begin position="226"/>
        <end position="244"/>
    </location>
</feature>
<dbReference type="Pfam" id="PF00860">
    <property type="entry name" value="Xan_ur_permease"/>
    <property type="match status" value="1"/>
</dbReference>
<keyword evidence="6 7" id="KW-0472">Membrane</keyword>
<reference evidence="9" key="1">
    <citation type="submission" date="2015-08" db="EMBL/GenBank/DDBJ databases">
        <title>Complete genome sequence of Rothia mucilaginosa strain NUM-Rm6536.</title>
        <authorList>
            <person name="Nambu T."/>
        </authorList>
    </citation>
    <scope>NUCLEOTIDE SEQUENCE [LARGE SCALE GENOMIC DNA]</scope>
    <source>
        <strain evidence="9">NUM-Rm6536</strain>
    </source>
</reference>
<feature type="transmembrane region" description="Helical" evidence="7">
    <location>
        <begin position="70"/>
        <end position="90"/>
    </location>
</feature>
<evidence type="ECO:0000256" key="5">
    <source>
        <dbReference type="ARBA" id="ARBA00022989"/>
    </source>
</evidence>
<dbReference type="InterPro" id="IPR045018">
    <property type="entry name" value="Azg-like"/>
</dbReference>
<comment type="similarity">
    <text evidence="2">Belongs to the nucleobase:cation symporter-2 (NCS2) (TC 2.A.40) family. Azg-like subfamily.</text>
</comment>
<keyword evidence="4 7" id="KW-0812">Transmembrane</keyword>
<proteinExistence type="inferred from homology"/>
<feature type="transmembrane region" description="Helical" evidence="7">
    <location>
        <begin position="426"/>
        <end position="453"/>
    </location>
</feature>
<comment type="subcellular location">
    <subcellularLocation>
        <location evidence="1">Endomembrane system</location>
        <topology evidence="1">Multi-pass membrane protein</topology>
    </subcellularLocation>
</comment>
<name>A0A0K2RYC5_9MICC</name>
<feature type="transmembrane region" description="Helical" evidence="7">
    <location>
        <begin position="199"/>
        <end position="219"/>
    </location>
</feature>
<dbReference type="EMBL" id="AP014938">
    <property type="protein sequence ID" value="BAS19843.1"/>
    <property type="molecule type" value="Genomic_DNA"/>
</dbReference>
<gene>
    <name evidence="8" type="ORF">RM6536_0596</name>
</gene>
<evidence type="ECO:0000313" key="9">
    <source>
        <dbReference type="Proteomes" id="UP000066203"/>
    </source>
</evidence>
<dbReference type="PATRIC" id="fig|43675.28.peg.603"/>
<dbReference type="AlphaFoldDB" id="A0A0K2RYC5"/>
<protein>
    <submittedName>
        <fullName evidence="8">Xanthine/uracil/thiamine/ascorbate permease family protein</fullName>
    </submittedName>
</protein>
<sequence>MSSENTAAPQTPKAEAKGALDRYFKITERGSTIAAEFRGGLATFFAMSYIVVLNPLIIGLGKDASGNALGVPQVAAMTALVAGVMTILMGVIAKQPFAMAAGLGVNALLATTIASTPGLTWPAIMGLVVWAGVLMTILVLTGFRTAVFNAVPESLKVAIVVGIGFFIAFIGLVNAGIIRRMPDAAGTTVPVSFGVSGHLLGWPTLVFLFGLFLTIALFIRNVKGAILYGVLASTALSIILEKVVPSGSSLQSPTGWSLNVPVWDSNTSKLPNFSLFGSADLFGAFGTLGGMAAVLLIFTILISAFFDAMGTSVGLATEAGTIKDGQIENVDKVLLVDALGSVVGGGTSSSSSQIFVESATGIGAGARTGFANVVTGALFLVAIFLSPLVTIVPFEAVAPAMVFVGFLMIRQAVNIDWNDWGLGIPAFMTIIFMPLSYSIADGIGAGFLSYVFIRLVQGRGKDVHWLMYVVSAVFLIFFANGLITGWMH</sequence>
<evidence type="ECO:0000256" key="4">
    <source>
        <dbReference type="ARBA" id="ARBA00022692"/>
    </source>
</evidence>
<dbReference type="PANTHER" id="PTHR43337">
    <property type="entry name" value="XANTHINE/URACIL PERMEASE C887.17-RELATED"/>
    <property type="match status" value="1"/>
</dbReference>